<dbReference type="PANTHER" id="PTHR36927:SF3">
    <property type="entry name" value="GLUCANS BIOSYNTHESIS PROTEIN C"/>
    <property type="match status" value="1"/>
</dbReference>
<dbReference type="GO" id="GO:0016747">
    <property type="term" value="F:acyltransferase activity, transferring groups other than amino-acyl groups"/>
    <property type="evidence" value="ECO:0007669"/>
    <property type="project" value="InterPro"/>
</dbReference>
<keyword evidence="5" id="KW-0808">Transferase</keyword>
<feature type="transmembrane region" description="Helical" evidence="3">
    <location>
        <begin position="12"/>
        <end position="33"/>
    </location>
</feature>
<keyword evidence="3" id="KW-0812">Transmembrane</keyword>
<dbReference type="InterPro" id="IPR002656">
    <property type="entry name" value="Acyl_transf_3_dom"/>
</dbReference>
<proteinExistence type="inferred from homology"/>
<sequence length="390" mass="45405">MEKITRSARYVDLDWIKVLATLLVFLYHCSMFFNSFDWHIKNNSIDQTYIEFFSLLLGNWIMPIFFVMSGMATYYALNRRNSKSFIKERFLRLGLPLLLGVFLLSPPQVYIERITNHQFEGSFLEFFPHYFEGLYLEMGGTGNFAFFGHHLWYLLMLLIFSVITLPFFIKTKGIEIGKEFSIRHYLFIPIPLSIAALTVNNVVNLASWGIIFYLFLYVFGFYFFARGSLRPFVRKIGPLAGALSILSTTAYISWVFLYGFPMEISLGWAVFMIIRVLLVWNMIFFILYLGDQYLNVSNQALKYTSEASMPFYVLHQPVIIILGFFIYNLDWPVPVKLIILISAAFLVIMGLYELIIRRVNILRVLFGLKTNRPGKGSLVLNNTGTYRHKI</sequence>
<dbReference type="Pfam" id="PF01757">
    <property type="entry name" value="Acyl_transf_3"/>
    <property type="match status" value="1"/>
</dbReference>
<comment type="similarity">
    <text evidence="2">Belongs to the acyltransferase 3 family.</text>
</comment>
<feature type="transmembrane region" description="Helical" evidence="3">
    <location>
        <begin position="89"/>
        <end position="111"/>
    </location>
</feature>
<keyword evidence="5" id="KW-0012">Acyltransferase</keyword>
<accession>A0A846T777</accession>
<evidence type="ECO:0000256" key="3">
    <source>
        <dbReference type="SAM" id="Phobius"/>
    </source>
</evidence>
<dbReference type="PANTHER" id="PTHR36927">
    <property type="entry name" value="BLR4337 PROTEIN"/>
    <property type="match status" value="1"/>
</dbReference>
<comment type="subcellular location">
    <subcellularLocation>
        <location evidence="1">Membrane</location>
    </subcellularLocation>
</comment>
<protein>
    <submittedName>
        <fullName evidence="5">Acyltransferase</fullName>
    </submittedName>
</protein>
<feature type="domain" description="Acyltransferase 3" evidence="4">
    <location>
        <begin position="11"/>
        <end position="352"/>
    </location>
</feature>
<keyword evidence="3" id="KW-0472">Membrane</keyword>
<feature type="transmembrane region" description="Helical" evidence="3">
    <location>
        <begin position="335"/>
        <end position="355"/>
    </location>
</feature>
<gene>
    <name evidence="5" type="ORF">GWK17_04685</name>
</gene>
<keyword evidence="3" id="KW-1133">Transmembrane helix</keyword>
<name>A0A846T777_9BACI</name>
<dbReference type="Proteomes" id="UP000587942">
    <property type="component" value="Unassembled WGS sequence"/>
</dbReference>
<feature type="transmembrane region" description="Helical" evidence="3">
    <location>
        <begin position="53"/>
        <end position="77"/>
    </location>
</feature>
<dbReference type="EMBL" id="JAAVUM010000002">
    <property type="protein sequence ID" value="NKE04768.1"/>
    <property type="molecule type" value="Genomic_DNA"/>
</dbReference>
<feature type="transmembrane region" description="Helical" evidence="3">
    <location>
        <begin position="236"/>
        <end position="260"/>
    </location>
</feature>
<evidence type="ECO:0000313" key="6">
    <source>
        <dbReference type="Proteomes" id="UP000587942"/>
    </source>
</evidence>
<evidence type="ECO:0000313" key="5">
    <source>
        <dbReference type="EMBL" id="NKE04768.1"/>
    </source>
</evidence>
<dbReference type="InterPro" id="IPR050623">
    <property type="entry name" value="Glucan_succinyl_AcylTrfase"/>
</dbReference>
<evidence type="ECO:0000259" key="4">
    <source>
        <dbReference type="Pfam" id="PF01757"/>
    </source>
</evidence>
<organism evidence="5 6">
    <name type="scientific">Mesobacillus selenatarsenatis</name>
    <dbReference type="NCBI Taxonomy" id="388741"/>
    <lineage>
        <taxon>Bacteria</taxon>
        <taxon>Bacillati</taxon>
        <taxon>Bacillota</taxon>
        <taxon>Bacilli</taxon>
        <taxon>Bacillales</taxon>
        <taxon>Bacillaceae</taxon>
        <taxon>Mesobacillus</taxon>
    </lineage>
</organism>
<reference evidence="5 6" key="1">
    <citation type="submission" date="2020-03" db="EMBL/GenBank/DDBJ databases">
        <authorList>
            <person name="Sun Q."/>
        </authorList>
    </citation>
    <scope>NUCLEOTIDE SEQUENCE [LARGE SCALE GENOMIC DNA]</scope>
    <source>
        <strain evidence="5 6">KACC 21451</strain>
    </source>
</reference>
<feature type="transmembrane region" description="Helical" evidence="3">
    <location>
        <begin position="205"/>
        <end position="224"/>
    </location>
</feature>
<evidence type="ECO:0000256" key="1">
    <source>
        <dbReference type="ARBA" id="ARBA00004370"/>
    </source>
</evidence>
<dbReference type="RefSeq" id="WP_167831250.1">
    <property type="nucleotide sequence ID" value="NZ_JAAVUM010000002.1"/>
</dbReference>
<feature type="transmembrane region" description="Helical" evidence="3">
    <location>
        <begin position="151"/>
        <end position="169"/>
    </location>
</feature>
<feature type="transmembrane region" description="Helical" evidence="3">
    <location>
        <begin position="311"/>
        <end position="329"/>
    </location>
</feature>
<evidence type="ECO:0000256" key="2">
    <source>
        <dbReference type="ARBA" id="ARBA00007400"/>
    </source>
</evidence>
<feature type="transmembrane region" description="Helical" evidence="3">
    <location>
        <begin position="266"/>
        <end position="290"/>
    </location>
</feature>
<comment type="caution">
    <text evidence="5">The sequence shown here is derived from an EMBL/GenBank/DDBJ whole genome shotgun (WGS) entry which is preliminary data.</text>
</comment>
<feature type="transmembrane region" description="Helical" evidence="3">
    <location>
        <begin position="181"/>
        <end position="199"/>
    </location>
</feature>
<dbReference type="AlphaFoldDB" id="A0A846T777"/>